<organism evidence="4 5">
    <name type="scientific">Ornithinimicrobium ciconiae</name>
    <dbReference type="NCBI Taxonomy" id="2594265"/>
    <lineage>
        <taxon>Bacteria</taxon>
        <taxon>Bacillati</taxon>
        <taxon>Actinomycetota</taxon>
        <taxon>Actinomycetes</taxon>
        <taxon>Micrococcales</taxon>
        <taxon>Ornithinimicrobiaceae</taxon>
        <taxon>Ornithinimicrobium</taxon>
    </lineage>
</organism>
<dbReference type="SUPFAM" id="SSF50475">
    <property type="entry name" value="FMN-binding split barrel"/>
    <property type="match status" value="1"/>
</dbReference>
<dbReference type="GO" id="GO:0006208">
    <property type="term" value="P:pyrimidine nucleobase catabolic process"/>
    <property type="evidence" value="ECO:0007669"/>
    <property type="project" value="TreeGrafter"/>
</dbReference>
<dbReference type="PANTHER" id="PTHR30466">
    <property type="entry name" value="FLAVIN REDUCTASE"/>
    <property type="match status" value="1"/>
</dbReference>
<evidence type="ECO:0000256" key="2">
    <source>
        <dbReference type="SAM" id="MobiDB-lite"/>
    </source>
</evidence>
<gene>
    <name evidence="4" type="ORF">FNH13_05550</name>
</gene>
<evidence type="ECO:0000313" key="4">
    <source>
        <dbReference type="EMBL" id="QDO87880.1"/>
    </source>
</evidence>
<dbReference type="OrthoDB" id="9792858at2"/>
<reference evidence="4 5" key="1">
    <citation type="submission" date="2019-07" db="EMBL/GenBank/DDBJ databases">
        <title>complete genome sequencing of Ornithinimicrobium sp. H23M54.</title>
        <authorList>
            <person name="Bae J.-W."/>
            <person name="Lee S.-Y."/>
        </authorList>
    </citation>
    <scope>NUCLEOTIDE SEQUENCE [LARGE SCALE GENOMIC DNA]</scope>
    <source>
        <strain evidence="4 5">H23M54</strain>
    </source>
</reference>
<evidence type="ECO:0000256" key="1">
    <source>
        <dbReference type="ARBA" id="ARBA00023002"/>
    </source>
</evidence>
<dbReference type="PANTHER" id="PTHR30466:SF1">
    <property type="entry name" value="FMN REDUCTASE (NADH) RUTF"/>
    <property type="match status" value="1"/>
</dbReference>
<dbReference type="Pfam" id="PF01613">
    <property type="entry name" value="Flavin_Reduct"/>
    <property type="match status" value="1"/>
</dbReference>
<dbReference type="InterPro" id="IPR050268">
    <property type="entry name" value="NADH-dep_flavin_reductase"/>
</dbReference>
<proteinExistence type="predicted"/>
<dbReference type="GO" id="GO:0010181">
    <property type="term" value="F:FMN binding"/>
    <property type="evidence" value="ECO:0007669"/>
    <property type="project" value="InterPro"/>
</dbReference>
<evidence type="ECO:0000259" key="3">
    <source>
        <dbReference type="SMART" id="SM00903"/>
    </source>
</evidence>
<dbReference type="AlphaFoldDB" id="A0A516G950"/>
<evidence type="ECO:0000313" key="5">
    <source>
        <dbReference type="Proteomes" id="UP000315395"/>
    </source>
</evidence>
<feature type="domain" description="Flavin reductase like" evidence="3">
    <location>
        <begin position="34"/>
        <end position="182"/>
    </location>
</feature>
<dbReference type="Proteomes" id="UP000315395">
    <property type="component" value="Chromosome"/>
</dbReference>
<dbReference type="GO" id="GO:0042602">
    <property type="term" value="F:riboflavin reductase (NADPH) activity"/>
    <property type="evidence" value="ECO:0007669"/>
    <property type="project" value="TreeGrafter"/>
</dbReference>
<accession>A0A516G950</accession>
<protein>
    <submittedName>
        <fullName evidence="4">Flavin reductase</fullName>
    </submittedName>
</protein>
<dbReference type="SMART" id="SM00903">
    <property type="entry name" value="Flavin_Reduct"/>
    <property type="match status" value="1"/>
</dbReference>
<dbReference type="EMBL" id="CP041616">
    <property type="protein sequence ID" value="QDO87880.1"/>
    <property type="molecule type" value="Genomic_DNA"/>
</dbReference>
<dbReference type="InterPro" id="IPR012349">
    <property type="entry name" value="Split_barrel_FMN-bd"/>
</dbReference>
<dbReference type="KEGG" id="orz:FNH13_05550"/>
<keyword evidence="5" id="KW-1185">Reference proteome</keyword>
<sequence>MAEPGELTGRGERVNVDGPNGPTPVDPQVYRRAIGRFATGVTVATTFAGQHDHAMTANSITSVSLDPVLLLISVERAARWHDAVSESGVWGISILGHHAKAAASWLSTPGRPLHGQLDRVAHHRGAATGVALVDGALAAFECRTTGIHAAGDHSLVVGEVVGLEVPPRVDPALVHFRGRYGHLD</sequence>
<name>A0A516G950_9MICO</name>
<dbReference type="Gene3D" id="2.30.110.10">
    <property type="entry name" value="Electron Transport, Fmn-binding Protein, Chain A"/>
    <property type="match status" value="1"/>
</dbReference>
<dbReference type="InterPro" id="IPR002563">
    <property type="entry name" value="Flavin_Rdtase-like_dom"/>
</dbReference>
<keyword evidence="1" id="KW-0560">Oxidoreductase</keyword>
<feature type="region of interest" description="Disordered" evidence="2">
    <location>
        <begin position="1"/>
        <end position="26"/>
    </location>
</feature>